<reference evidence="1 2" key="1">
    <citation type="submission" date="2021-05" db="EMBL/GenBank/DDBJ databases">
        <title>Culturable bacteria isolated from Daya Bay.</title>
        <authorList>
            <person name="Zheng W."/>
            <person name="Yu S."/>
            <person name="Huang Y."/>
        </authorList>
    </citation>
    <scope>NUCLEOTIDE SEQUENCE [LARGE SCALE GENOMIC DNA]</scope>
    <source>
        <strain evidence="1 2">DP4N28-5</strain>
    </source>
</reference>
<sequence length="139" mass="14950">MPHMHVEYSQGLDAEGTLEALCRALHGAMIDATIFPVAGIRVRAFRADYCIVADGHPENDFVAMTLTVGAGRTTEALKEAGDRIFDAAQKVLAYRLAEPHFALSLDIRVSDPALSWKDTPIHARLSSEAGAAGTGKMKD</sequence>
<keyword evidence="2" id="KW-1185">Reference proteome</keyword>
<name>A0ABS6T104_9RHOB</name>
<proteinExistence type="predicted"/>
<gene>
    <name evidence="1" type="ORF">KJP28_05760</name>
</gene>
<dbReference type="PANTHER" id="PTHR37950:SF1">
    <property type="entry name" value="4-HYDROXYPHENYLACETATE CATABOLISM PROTEIN"/>
    <property type="match status" value="1"/>
</dbReference>
<evidence type="ECO:0000313" key="1">
    <source>
        <dbReference type="EMBL" id="MBV7378423.1"/>
    </source>
</evidence>
<dbReference type="Proteomes" id="UP000756530">
    <property type="component" value="Unassembled WGS sequence"/>
</dbReference>
<dbReference type="Pfam" id="PF02962">
    <property type="entry name" value="CHMI"/>
    <property type="match status" value="1"/>
</dbReference>
<organism evidence="1 2">
    <name type="scientific">Maritimibacter dapengensis</name>
    <dbReference type="NCBI Taxonomy" id="2836868"/>
    <lineage>
        <taxon>Bacteria</taxon>
        <taxon>Pseudomonadati</taxon>
        <taxon>Pseudomonadota</taxon>
        <taxon>Alphaproteobacteria</taxon>
        <taxon>Rhodobacterales</taxon>
        <taxon>Roseobacteraceae</taxon>
        <taxon>Maritimibacter</taxon>
    </lineage>
</organism>
<protein>
    <submittedName>
        <fullName evidence="1">5-carboxymethyl-2-hydroxymuconate Delta-isomerase</fullName>
    </submittedName>
</protein>
<dbReference type="CDD" id="cd00580">
    <property type="entry name" value="CHMI"/>
    <property type="match status" value="1"/>
</dbReference>
<comment type="caution">
    <text evidence="1">The sequence shown here is derived from an EMBL/GenBank/DDBJ whole genome shotgun (WGS) entry which is preliminary data.</text>
</comment>
<dbReference type="PANTHER" id="PTHR37950">
    <property type="entry name" value="4-HYDROXYPHENYLACETATE CATABOLISM PROTEIN"/>
    <property type="match status" value="1"/>
</dbReference>
<evidence type="ECO:0000313" key="2">
    <source>
        <dbReference type="Proteomes" id="UP000756530"/>
    </source>
</evidence>
<accession>A0ABS6T104</accession>
<dbReference type="InterPro" id="IPR004220">
    <property type="entry name" value="5-COMe_2-OHmuconate_Isoase"/>
</dbReference>
<dbReference type="EMBL" id="JAHUZE010000001">
    <property type="protein sequence ID" value="MBV7378423.1"/>
    <property type="molecule type" value="Genomic_DNA"/>
</dbReference>